<dbReference type="GO" id="GO:0005576">
    <property type="term" value="C:extracellular region"/>
    <property type="evidence" value="ECO:0007669"/>
    <property type="project" value="UniProtKB-SubCell"/>
</dbReference>
<evidence type="ECO:0000256" key="3">
    <source>
        <dbReference type="ARBA" id="ARBA00004555"/>
    </source>
</evidence>
<evidence type="ECO:0000256" key="15">
    <source>
        <dbReference type="ARBA" id="ARBA00023049"/>
    </source>
</evidence>
<dbReference type="GO" id="GO:0046872">
    <property type="term" value="F:metal ion binding"/>
    <property type="evidence" value="ECO:0007669"/>
    <property type="project" value="UniProtKB-KW"/>
</dbReference>
<evidence type="ECO:0000256" key="5">
    <source>
        <dbReference type="ARBA" id="ARBA00014116"/>
    </source>
</evidence>
<keyword evidence="11" id="KW-0378">Hydrolase</keyword>
<reference evidence="22 23" key="1">
    <citation type="journal article" date="2019" name="ACS Chem. Biol.">
        <title>Identification and Mobilization of a Cryptic Antibiotic Biosynthesis Gene Locus from a Human-Pathogenic Nocardia Isolate.</title>
        <authorList>
            <person name="Herisse M."/>
            <person name="Ishida K."/>
            <person name="Porter J.L."/>
            <person name="Howden B."/>
            <person name="Hertweck C."/>
            <person name="Stinear T.P."/>
            <person name="Pidot S.J."/>
        </authorList>
    </citation>
    <scope>NUCLEOTIDE SEQUENCE [LARGE SCALE GENOMIC DNA]</scope>
    <source>
        <strain evidence="22 23">AUSMDU00012717</strain>
    </source>
</reference>
<feature type="domain" description="Peptidase M28" evidence="21">
    <location>
        <begin position="244"/>
        <end position="431"/>
    </location>
</feature>
<dbReference type="InterPro" id="IPR007484">
    <property type="entry name" value="Peptidase_M28"/>
</dbReference>
<evidence type="ECO:0000256" key="4">
    <source>
        <dbReference type="ARBA" id="ARBA00004613"/>
    </source>
</evidence>
<keyword evidence="7" id="KW-0121">Carboxypeptidase</keyword>
<dbReference type="Pfam" id="PF04389">
    <property type="entry name" value="Peptidase_M28"/>
    <property type="match status" value="1"/>
</dbReference>
<evidence type="ECO:0000256" key="12">
    <source>
        <dbReference type="ARBA" id="ARBA00022824"/>
    </source>
</evidence>
<dbReference type="Gene3D" id="3.50.30.30">
    <property type="match status" value="1"/>
</dbReference>
<comment type="subunit">
    <text evidence="19">Homodimer. The monomeric form is inactive while the homodimer is active.</text>
</comment>
<evidence type="ECO:0000256" key="17">
    <source>
        <dbReference type="ARBA" id="ARBA00023180"/>
    </source>
</evidence>
<keyword evidence="6" id="KW-0964">Secreted</keyword>
<comment type="subcellular location">
    <subcellularLocation>
        <location evidence="1">Endoplasmic reticulum</location>
    </subcellularLocation>
    <subcellularLocation>
        <location evidence="3">Golgi apparatus</location>
    </subcellularLocation>
    <subcellularLocation>
        <location evidence="2">Lysosome</location>
    </subcellularLocation>
    <subcellularLocation>
        <location evidence="4">Secreted</location>
    </subcellularLocation>
</comment>
<keyword evidence="18" id="KW-0458">Lysosome</keyword>
<dbReference type="PANTHER" id="PTHR12053:SF3">
    <property type="entry name" value="CARBOXYPEPTIDASE Q"/>
    <property type="match status" value="1"/>
</dbReference>
<accession>A0A6G9YSC9</accession>
<protein>
    <recommendedName>
        <fullName evidence="5">Carboxypeptidase Q</fullName>
    </recommendedName>
    <alternativeName>
        <fullName evidence="20">Plasma glutamate carboxypeptidase</fullName>
    </alternativeName>
</protein>
<name>A0A6G9YSC9_9NOCA</name>
<keyword evidence="23" id="KW-1185">Reference proteome</keyword>
<keyword evidence="13" id="KW-0862">Zinc</keyword>
<evidence type="ECO:0000256" key="7">
    <source>
        <dbReference type="ARBA" id="ARBA00022645"/>
    </source>
</evidence>
<keyword evidence="12" id="KW-0256">Endoplasmic reticulum</keyword>
<evidence type="ECO:0000313" key="22">
    <source>
        <dbReference type="EMBL" id="QIS15793.1"/>
    </source>
</evidence>
<organism evidence="22 23">
    <name type="scientific">Nocardia arthritidis</name>
    <dbReference type="NCBI Taxonomy" id="228602"/>
    <lineage>
        <taxon>Bacteria</taxon>
        <taxon>Bacillati</taxon>
        <taxon>Actinomycetota</taxon>
        <taxon>Actinomycetes</taxon>
        <taxon>Mycobacteriales</taxon>
        <taxon>Nocardiaceae</taxon>
        <taxon>Nocardia</taxon>
    </lineage>
</organism>
<dbReference type="Gene3D" id="3.40.630.10">
    <property type="entry name" value="Zn peptidases"/>
    <property type="match status" value="2"/>
</dbReference>
<dbReference type="SUPFAM" id="SSF53187">
    <property type="entry name" value="Zn-dependent exopeptidases"/>
    <property type="match status" value="1"/>
</dbReference>
<dbReference type="PANTHER" id="PTHR12053">
    <property type="entry name" value="PROTEASE FAMILY M28 PLASMA GLUTAMATE CARBOXYPEPTIDASE-RELATED"/>
    <property type="match status" value="1"/>
</dbReference>
<dbReference type="GO" id="GO:0070573">
    <property type="term" value="F:metallodipeptidase activity"/>
    <property type="evidence" value="ECO:0007669"/>
    <property type="project" value="InterPro"/>
</dbReference>
<evidence type="ECO:0000256" key="10">
    <source>
        <dbReference type="ARBA" id="ARBA00022729"/>
    </source>
</evidence>
<keyword evidence="14" id="KW-0333">Golgi apparatus</keyword>
<evidence type="ECO:0000256" key="14">
    <source>
        <dbReference type="ARBA" id="ARBA00023034"/>
    </source>
</evidence>
<evidence type="ECO:0000256" key="6">
    <source>
        <dbReference type="ARBA" id="ARBA00022525"/>
    </source>
</evidence>
<evidence type="ECO:0000256" key="20">
    <source>
        <dbReference type="ARBA" id="ARBA00033328"/>
    </source>
</evidence>
<evidence type="ECO:0000256" key="19">
    <source>
        <dbReference type="ARBA" id="ARBA00025833"/>
    </source>
</evidence>
<keyword evidence="16" id="KW-0865">Zymogen</keyword>
<dbReference type="InterPro" id="IPR039866">
    <property type="entry name" value="CPQ"/>
</dbReference>
<evidence type="ECO:0000256" key="9">
    <source>
        <dbReference type="ARBA" id="ARBA00022723"/>
    </source>
</evidence>
<sequence length="463" mass="49702">MPNDRTDGVPTEQTIASWIEQLVELGIRRPGYPADDAAAAAIADHLRTFGLEDVRLEPISVPHWEPVDWSLRATPAGGEPRDLPCFPLPFSAPTPGIEAELAAFDAEQPHSTAGKVALCEIEMLSAPADLLVTAGSAPADPAGRVYDPDDTLAGTTQLLPFSPAWHDVMEPAAAAGAVAFIGGLTGYIGDSYEYYVPYDAKARPIPGVWVRASDAAWLRAQLGVGSVHVRLEIESNTGTRQSSNVVGELPGADAERVIIGSHHDGPWESAVEDASGVALVLAQAAYWARRPAEKRPHRLIFVLHGGHMAGLAGPRAYVAAHRAELDATVLELHLEHAALEYRQTADGDYLPTGLPEPRWFCTSRIPVLERAVSDAIVANDLRRSMILAPDAVGAHPPTDAGHYHDAGVPVVNFITTPAYLFDRMDRLDKIDFAGLVPLTRAAIRIIESTAGIGAAEMRERMIR</sequence>
<dbReference type="Proteomes" id="UP000503540">
    <property type="component" value="Chromosome"/>
</dbReference>
<evidence type="ECO:0000256" key="16">
    <source>
        <dbReference type="ARBA" id="ARBA00023145"/>
    </source>
</evidence>
<dbReference type="RefSeq" id="WP_167477981.1">
    <property type="nucleotide sequence ID" value="NZ_CP046172.1"/>
</dbReference>
<evidence type="ECO:0000256" key="18">
    <source>
        <dbReference type="ARBA" id="ARBA00023228"/>
    </source>
</evidence>
<dbReference type="KEGG" id="nah:F5544_39875"/>
<evidence type="ECO:0000313" key="23">
    <source>
        <dbReference type="Proteomes" id="UP000503540"/>
    </source>
</evidence>
<evidence type="ECO:0000256" key="11">
    <source>
        <dbReference type="ARBA" id="ARBA00022801"/>
    </source>
</evidence>
<evidence type="ECO:0000256" key="2">
    <source>
        <dbReference type="ARBA" id="ARBA00004371"/>
    </source>
</evidence>
<keyword evidence="8" id="KW-0645">Protease</keyword>
<keyword evidence="9" id="KW-0479">Metal-binding</keyword>
<keyword evidence="15" id="KW-0482">Metalloprotease</keyword>
<dbReference type="EMBL" id="CP046172">
    <property type="protein sequence ID" value="QIS15793.1"/>
    <property type="molecule type" value="Genomic_DNA"/>
</dbReference>
<keyword evidence="17" id="KW-0325">Glycoprotein</keyword>
<evidence type="ECO:0000256" key="1">
    <source>
        <dbReference type="ARBA" id="ARBA00004240"/>
    </source>
</evidence>
<keyword evidence="10" id="KW-0732">Signal</keyword>
<dbReference type="GO" id="GO:0004180">
    <property type="term" value="F:carboxypeptidase activity"/>
    <property type="evidence" value="ECO:0007669"/>
    <property type="project" value="UniProtKB-KW"/>
</dbReference>
<evidence type="ECO:0000256" key="8">
    <source>
        <dbReference type="ARBA" id="ARBA00022670"/>
    </source>
</evidence>
<dbReference type="AlphaFoldDB" id="A0A6G9YSC9"/>
<dbReference type="GO" id="GO:0005764">
    <property type="term" value="C:lysosome"/>
    <property type="evidence" value="ECO:0007669"/>
    <property type="project" value="UniProtKB-SubCell"/>
</dbReference>
<evidence type="ECO:0000259" key="21">
    <source>
        <dbReference type="Pfam" id="PF04389"/>
    </source>
</evidence>
<proteinExistence type="predicted"/>
<gene>
    <name evidence="22" type="ORF">F5544_39875</name>
</gene>
<evidence type="ECO:0000256" key="13">
    <source>
        <dbReference type="ARBA" id="ARBA00022833"/>
    </source>
</evidence>
<dbReference type="GO" id="GO:0006508">
    <property type="term" value="P:proteolysis"/>
    <property type="evidence" value="ECO:0007669"/>
    <property type="project" value="UniProtKB-KW"/>
</dbReference>